<protein>
    <submittedName>
        <fullName evidence="6">RGG repeats nuclear RNA binding protein C</fullName>
    </submittedName>
</protein>
<feature type="compositionally biased region" description="Basic and acidic residues" evidence="3">
    <location>
        <begin position="176"/>
        <end position="210"/>
    </location>
</feature>
<evidence type="ECO:0000256" key="1">
    <source>
        <dbReference type="ARBA" id="ARBA00004496"/>
    </source>
</evidence>
<reference evidence="6" key="2">
    <citation type="submission" date="2025-08" db="UniProtKB">
        <authorList>
            <consortium name="RefSeq"/>
        </authorList>
    </citation>
    <scope>IDENTIFICATION</scope>
    <source>
        <tissue evidence="6">Leaf</tissue>
    </source>
</reference>
<dbReference type="RefSeq" id="XP_018440370.1">
    <property type="nucleotide sequence ID" value="XM_018584868.2"/>
</dbReference>
<dbReference type="KEGG" id="rsz:108812579"/>
<name>A0A6J0JX91_RAPSA</name>
<evidence type="ECO:0000259" key="4">
    <source>
        <dbReference type="SMART" id="SM01233"/>
    </source>
</evidence>
<dbReference type="Pfam" id="PF04774">
    <property type="entry name" value="HABP4_PAI-RBP1"/>
    <property type="match status" value="1"/>
</dbReference>
<proteinExistence type="predicted"/>
<feature type="region of interest" description="Disordered" evidence="3">
    <location>
        <begin position="1"/>
        <end position="210"/>
    </location>
</feature>
<reference evidence="5" key="1">
    <citation type="journal article" date="2019" name="Database">
        <title>The radish genome database (RadishGD): an integrated information resource for radish genomics.</title>
        <authorList>
            <person name="Yu H.J."/>
            <person name="Baek S."/>
            <person name="Lee Y.J."/>
            <person name="Cho A."/>
            <person name="Mun J.H."/>
        </authorList>
    </citation>
    <scope>NUCLEOTIDE SEQUENCE [LARGE SCALE GENOMIC DNA]</scope>
    <source>
        <strain evidence="5">cv. WK10039</strain>
    </source>
</reference>
<evidence type="ECO:0000256" key="3">
    <source>
        <dbReference type="SAM" id="MobiDB-lite"/>
    </source>
</evidence>
<dbReference type="GO" id="GO:0005634">
    <property type="term" value="C:nucleus"/>
    <property type="evidence" value="ECO:0007669"/>
    <property type="project" value="TreeGrafter"/>
</dbReference>
<dbReference type="OrthoDB" id="784393at2759"/>
<evidence type="ECO:0000313" key="6">
    <source>
        <dbReference type="RefSeq" id="XP_018440370.1"/>
    </source>
</evidence>
<dbReference type="Proteomes" id="UP000504610">
    <property type="component" value="Chromosome 6"/>
</dbReference>
<dbReference type="AlphaFoldDB" id="A0A6J0JX91"/>
<dbReference type="PANTHER" id="PTHR12299">
    <property type="entry name" value="HYALURONIC ACID-BINDING PROTEIN 4"/>
    <property type="match status" value="1"/>
</dbReference>
<feature type="compositionally biased region" description="Basic and acidic residues" evidence="3">
    <location>
        <begin position="84"/>
        <end position="102"/>
    </location>
</feature>
<keyword evidence="2" id="KW-0963">Cytoplasm</keyword>
<evidence type="ECO:0000256" key="2">
    <source>
        <dbReference type="ARBA" id="ARBA00022490"/>
    </source>
</evidence>
<keyword evidence="5" id="KW-1185">Reference proteome</keyword>
<dbReference type="Gene3D" id="6.10.140.1040">
    <property type="match status" value="1"/>
</dbReference>
<comment type="subcellular location">
    <subcellularLocation>
        <location evidence="1">Cytoplasm</location>
    </subcellularLocation>
</comment>
<sequence>MSTLNPFDLLGGDAEDPSQIVVSLPKKVEKAAPVQPPAKGAKVHTKQPPTSQAVRESRNAPSGGRGGGGAGRGPPRGSFNPGGDRLHDPKDGERTGGFRGYRESGGGRGGQRGGFANGRAGDVEGRPKRAFERRSGTGRGNDLKREGGGRGNWGTPEDDIPPPTEEATTEVEESSVAEKEGGEDNTTDAKNEAPADEEKEKEPEDKEMTLEEYEKILEEKKKALQATKVEERKVDTKVFESMQQLSSKKTNNEEIFIKLGSDKRKDASEKEEKAKKSLSINEFLKPAAGERYNPRGGYRGRGGGRGQRDGGGRNGGCGQRDEKVNGGAPAPAIGDSAQFPSLGK</sequence>
<dbReference type="PANTHER" id="PTHR12299:SF61">
    <property type="entry name" value="HYALURONAN_MRNA-BINDING PROTEIN DOMAIN-CONTAINING PROTEIN"/>
    <property type="match status" value="1"/>
</dbReference>
<evidence type="ECO:0000313" key="5">
    <source>
        <dbReference type="Proteomes" id="UP000504610"/>
    </source>
</evidence>
<dbReference type="GO" id="GO:0005737">
    <property type="term" value="C:cytoplasm"/>
    <property type="evidence" value="ECO:0007669"/>
    <property type="project" value="UniProtKB-SubCell"/>
</dbReference>
<organism evidence="5 6">
    <name type="scientific">Raphanus sativus</name>
    <name type="common">Radish</name>
    <name type="synonym">Raphanus raphanistrum var. sativus</name>
    <dbReference type="NCBI Taxonomy" id="3726"/>
    <lineage>
        <taxon>Eukaryota</taxon>
        <taxon>Viridiplantae</taxon>
        <taxon>Streptophyta</taxon>
        <taxon>Embryophyta</taxon>
        <taxon>Tracheophyta</taxon>
        <taxon>Spermatophyta</taxon>
        <taxon>Magnoliopsida</taxon>
        <taxon>eudicotyledons</taxon>
        <taxon>Gunneridae</taxon>
        <taxon>Pentapetalae</taxon>
        <taxon>rosids</taxon>
        <taxon>malvids</taxon>
        <taxon>Brassicales</taxon>
        <taxon>Brassicaceae</taxon>
        <taxon>Brassiceae</taxon>
        <taxon>Raphanus</taxon>
    </lineage>
</organism>
<dbReference type="Pfam" id="PF09598">
    <property type="entry name" value="Stm1_N"/>
    <property type="match status" value="1"/>
</dbReference>
<dbReference type="InterPro" id="IPR019084">
    <property type="entry name" value="STM1-like_N"/>
</dbReference>
<feature type="compositionally biased region" description="Basic and acidic residues" evidence="3">
    <location>
        <begin position="121"/>
        <end position="148"/>
    </location>
</feature>
<dbReference type="InterPro" id="IPR039764">
    <property type="entry name" value="HABP4/SERBP1-like"/>
</dbReference>
<gene>
    <name evidence="6" type="primary">LOC108812579</name>
</gene>
<accession>A0A6J0JX91</accession>
<feature type="domain" description="Hyaluronan/mRNA-binding protein" evidence="4">
    <location>
        <begin position="127"/>
        <end position="235"/>
    </location>
</feature>
<feature type="compositionally biased region" description="Gly residues" evidence="3">
    <location>
        <begin position="103"/>
        <end position="116"/>
    </location>
</feature>
<dbReference type="InterPro" id="IPR006861">
    <property type="entry name" value="HABP4_PAIRBP1-bd"/>
</dbReference>
<dbReference type="GeneID" id="108812579"/>
<dbReference type="SMART" id="SM01233">
    <property type="entry name" value="HABP4_PAI-RBP1"/>
    <property type="match status" value="1"/>
</dbReference>
<feature type="compositionally biased region" description="Gly residues" evidence="3">
    <location>
        <begin position="63"/>
        <end position="74"/>
    </location>
</feature>
<feature type="compositionally biased region" description="Basic and acidic residues" evidence="3">
    <location>
        <begin position="261"/>
        <end position="275"/>
    </location>
</feature>
<feature type="region of interest" description="Disordered" evidence="3">
    <location>
        <begin position="261"/>
        <end position="344"/>
    </location>
</feature>
<dbReference type="GO" id="GO:0003729">
    <property type="term" value="F:mRNA binding"/>
    <property type="evidence" value="ECO:0007669"/>
    <property type="project" value="TreeGrafter"/>
</dbReference>